<evidence type="ECO:0000256" key="3">
    <source>
        <dbReference type="ARBA" id="ARBA00022475"/>
    </source>
</evidence>
<keyword evidence="6 7" id="KW-0472">Membrane</keyword>
<feature type="transmembrane region" description="Helical" evidence="7">
    <location>
        <begin position="170"/>
        <end position="193"/>
    </location>
</feature>
<dbReference type="EMBL" id="FZOO01000001">
    <property type="protein sequence ID" value="SNS01275.1"/>
    <property type="molecule type" value="Genomic_DNA"/>
</dbReference>
<reference evidence="10" key="1">
    <citation type="submission" date="2017-06" db="EMBL/GenBank/DDBJ databases">
        <authorList>
            <person name="Varghese N."/>
            <person name="Submissions S."/>
        </authorList>
    </citation>
    <scope>NUCLEOTIDE SEQUENCE [LARGE SCALE GENOMIC DNA]</scope>
    <source>
        <strain evidence="10">DSM 46839</strain>
    </source>
</reference>
<organism evidence="9 10">
    <name type="scientific">Geodermatophilus pulveris</name>
    <dbReference type="NCBI Taxonomy" id="1564159"/>
    <lineage>
        <taxon>Bacteria</taxon>
        <taxon>Bacillati</taxon>
        <taxon>Actinomycetota</taxon>
        <taxon>Actinomycetes</taxon>
        <taxon>Geodermatophilales</taxon>
        <taxon>Geodermatophilaceae</taxon>
        <taxon>Geodermatophilus</taxon>
    </lineage>
</organism>
<evidence type="ECO:0000256" key="4">
    <source>
        <dbReference type="ARBA" id="ARBA00022692"/>
    </source>
</evidence>
<evidence type="ECO:0000256" key="7">
    <source>
        <dbReference type="SAM" id="Phobius"/>
    </source>
</evidence>
<keyword evidence="9" id="KW-0808">Transferase</keyword>
<proteinExistence type="inferred from homology"/>
<evidence type="ECO:0000259" key="8">
    <source>
        <dbReference type="Pfam" id="PF01757"/>
    </source>
</evidence>
<feature type="transmembrane region" description="Helical" evidence="7">
    <location>
        <begin position="334"/>
        <end position="358"/>
    </location>
</feature>
<dbReference type="Proteomes" id="UP000198373">
    <property type="component" value="Unassembled WGS sequence"/>
</dbReference>
<feature type="transmembrane region" description="Helical" evidence="7">
    <location>
        <begin position="140"/>
        <end position="163"/>
    </location>
</feature>
<dbReference type="PANTHER" id="PTHR40074">
    <property type="entry name" value="O-ACETYLTRANSFERASE WECH"/>
    <property type="match status" value="1"/>
</dbReference>
<evidence type="ECO:0000256" key="1">
    <source>
        <dbReference type="ARBA" id="ARBA00004651"/>
    </source>
</evidence>
<comment type="similarity">
    <text evidence="2">Belongs to the acyltransferase 3 family.</text>
</comment>
<dbReference type="InterPro" id="IPR002656">
    <property type="entry name" value="Acyl_transf_3_dom"/>
</dbReference>
<accession>A0A239AZX6</accession>
<name>A0A239AZX6_9ACTN</name>
<keyword evidence="9" id="KW-0012">Acyltransferase</keyword>
<keyword evidence="3" id="KW-1003">Cell membrane</keyword>
<dbReference type="GO" id="GO:0009246">
    <property type="term" value="P:enterobacterial common antigen biosynthetic process"/>
    <property type="evidence" value="ECO:0007669"/>
    <property type="project" value="TreeGrafter"/>
</dbReference>
<keyword evidence="5 7" id="KW-1133">Transmembrane helix</keyword>
<dbReference type="GO" id="GO:0016413">
    <property type="term" value="F:O-acetyltransferase activity"/>
    <property type="evidence" value="ECO:0007669"/>
    <property type="project" value="TreeGrafter"/>
</dbReference>
<dbReference type="RefSeq" id="WP_089303869.1">
    <property type="nucleotide sequence ID" value="NZ_FZOO01000001.1"/>
</dbReference>
<keyword evidence="4 7" id="KW-0812">Transmembrane</keyword>
<comment type="subcellular location">
    <subcellularLocation>
        <location evidence="1">Cell membrane</location>
        <topology evidence="1">Multi-pass membrane protein</topology>
    </subcellularLocation>
</comment>
<keyword evidence="10" id="KW-1185">Reference proteome</keyword>
<feature type="transmembrane region" description="Helical" evidence="7">
    <location>
        <begin position="303"/>
        <end position="322"/>
    </location>
</feature>
<dbReference type="PANTHER" id="PTHR40074:SF2">
    <property type="entry name" value="O-ACETYLTRANSFERASE WECH"/>
    <property type="match status" value="1"/>
</dbReference>
<dbReference type="AlphaFoldDB" id="A0A239AZX6"/>
<feature type="transmembrane region" description="Helical" evidence="7">
    <location>
        <begin position="260"/>
        <end position="282"/>
    </location>
</feature>
<dbReference type="Pfam" id="PF01757">
    <property type="entry name" value="Acyl_transf_3"/>
    <property type="match status" value="1"/>
</dbReference>
<feature type="transmembrane region" description="Helical" evidence="7">
    <location>
        <begin position="228"/>
        <end position="248"/>
    </location>
</feature>
<evidence type="ECO:0000313" key="9">
    <source>
        <dbReference type="EMBL" id="SNS01275.1"/>
    </source>
</evidence>
<evidence type="ECO:0000256" key="5">
    <source>
        <dbReference type="ARBA" id="ARBA00022989"/>
    </source>
</evidence>
<feature type="transmembrane region" description="Helical" evidence="7">
    <location>
        <begin position="103"/>
        <end position="120"/>
    </location>
</feature>
<evidence type="ECO:0000313" key="10">
    <source>
        <dbReference type="Proteomes" id="UP000198373"/>
    </source>
</evidence>
<feature type="domain" description="Acyltransferase 3" evidence="8">
    <location>
        <begin position="22"/>
        <end position="358"/>
    </location>
</feature>
<feature type="transmembrane region" description="Helical" evidence="7">
    <location>
        <begin position="199"/>
        <end position="216"/>
    </location>
</feature>
<evidence type="ECO:0000256" key="6">
    <source>
        <dbReference type="ARBA" id="ARBA00023136"/>
    </source>
</evidence>
<sequence length="367" mass="39479">MTTVAASPAGVREPAVASATGWMDGARVVAMAAVVLIHVVAPVVSDGQGEDLTHPRWWLGNVLDSLARSAVPLFFMVSGALLLSPERTEGPGRFLRRRLPRIGVPLLFWSTFYLGFRVVARGHELGARDAAAALAGGVPYFHLWFLFALLGLYLTTPLLRVVIRQSSDRFVAWACAVLLLLGAVDQVLTSFLGAGSPNAVTWFLPHLGYYVAGHLLQRWALPARAVPVATGVFASATAVTAVGTWVLARESGWSPAAAYLYGYLSPTALAASVAAFVLLRALPGRLPLRAGRRWDVAAHRLSRLALGTYLVHPVLLWVYPSVGLVESYPSRAPALLVALVTQWLVVTVGSLALTWVALRVPLLRRVF</sequence>
<dbReference type="GO" id="GO:0005886">
    <property type="term" value="C:plasma membrane"/>
    <property type="evidence" value="ECO:0007669"/>
    <property type="project" value="UniProtKB-SubCell"/>
</dbReference>
<dbReference type="OrthoDB" id="1072135at2"/>
<protein>
    <submittedName>
        <fullName evidence="9">Surface polysaccharide O-acyltransferase, integral membrane enzyme</fullName>
    </submittedName>
</protein>
<gene>
    <name evidence="9" type="ORF">SAMN06893096_101351</name>
</gene>
<evidence type="ECO:0000256" key="2">
    <source>
        <dbReference type="ARBA" id="ARBA00007400"/>
    </source>
</evidence>